<evidence type="ECO:0000313" key="3">
    <source>
        <dbReference type="Proteomes" id="UP000009072"/>
    </source>
</evidence>
<keyword evidence="3" id="KW-1185">Reference proteome</keyword>
<evidence type="ECO:0000256" key="1">
    <source>
        <dbReference type="SAM" id="Phobius"/>
    </source>
</evidence>
<protein>
    <submittedName>
        <fullName evidence="2">Expressed protein</fullName>
    </submittedName>
</protein>
<feature type="transmembrane region" description="Helical" evidence="1">
    <location>
        <begin position="77"/>
        <end position="109"/>
    </location>
</feature>
<keyword evidence="1" id="KW-1133">Transmembrane helix</keyword>
<keyword evidence="1" id="KW-0472">Membrane</keyword>
<feature type="transmembrane region" description="Helical" evidence="1">
    <location>
        <begin position="178"/>
        <end position="202"/>
    </location>
</feature>
<proteinExistence type="predicted"/>
<feature type="transmembrane region" description="Helical" evidence="1">
    <location>
        <begin position="214"/>
        <end position="240"/>
    </location>
</feature>
<dbReference type="AlphaFoldDB" id="Q6KH49"/>
<feature type="transmembrane region" description="Helical" evidence="1">
    <location>
        <begin position="252"/>
        <end position="278"/>
    </location>
</feature>
<dbReference type="EMBL" id="AE017308">
    <property type="protein sequence ID" value="AAT28082.1"/>
    <property type="molecule type" value="Genomic_DNA"/>
</dbReference>
<dbReference type="RefSeq" id="WP_011265116.1">
    <property type="nucleotide sequence ID" value="NC_006908.1"/>
</dbReference>
<feature type="transmembrane region" description="Helical" evidence="1">
    <location>
        <begin position="33"/>
        <end position="57"/>
    </location>
</feature>
<evidence type="ECO:0000313" key="2">
    <source>
        <dbReference type="EMBL" id="AAT28082.1"/>
    </source>
</evidence>
<dbReference type="Proteomes" id="UP000009072">
    <property type="component" value="Chromosome"/>
</dbReference>
<sequence length="291" mass="33490">MNNLQVNEDQKKIINNQLSLELYKQVFNLSSKASILGLTVFLSIILGIFFRLVFSSLSSSLSTSLNPLSSKFSLEFFLIHIIYTFWHTAFIILFSLFFSVPFWFTYSILALKKATHFSSTIIENRKSSIVLMLNLGLILGFIGIGFIFQFIASIFISFNIKKIEPRSNLQVYKFNFKISVITVILELVSIVSIIFSTIFLLINIFINGSLDSAFILVMFFMSLFFISSIVWLFFSIWIFVNWLTLSKNSNKSFIQLMLGLGLFLGIIFKIGFVFQFIASIKMKNEIKRLKN</sequence>
<name>Q6KH49_MYCM1</name>
<dbReference type="STRING" id="267748.MMOB5960"/>
<accession>Q6KH49</accession>
<organism evidence="2 3">
    <name type="scientific">Mycoplasma mobile (strain ATCC 43663 / 163K / NCTC 11711)</name>
    <name type="common">Mesomycoplasma mobile</name>
    <dbReference type="NCBI Taxonomy" id="267748"/>
    <lineage>
        <taxon>Bacteria</taxon>
        <taxon>Bacillati</taxon>
        <taxon>Mycoplasmatota</taxon>
        <taxon>Mycoplasmoidales</taxon>
        <taxon>Metamycoplasmataceae</taxon>
        <taxon>Mesomycoplasma</taxon>
    </lineage>
</organism>
<dbReference type="KEGG" id="mmo:MMOB5960"/>
<gene>
    <name evidence="2" type="ordered locus">MMOB5960</name>
</gene>
<reference evidence="2 3" key="1">
    <citation type="journal article" date="2004" name="Genome Res.">
        <title>The complete genome and proteome of Mycoplasma mobile.</title>
        <authorList>
            <person name="Jaffe J.D."/>
            <person name="Stange-Thomann N."/>
            <person name="Smith C."/>
            <person name="DeCaprio D."/>
            <person name="Fisher S."/>
            <person name="Butler J."/>
            <person name="Calvo S."/>
            <person name="Elkins T."/>
            <person name="FitzGerald M.G."/>
            <person name="Hafez N."/>
            <person name="Kodira C.D."/>
            <person name="Major J."/>
            <person name="Wang S."/>
            <person name="Wilkinson J."/>
            <person name="Nicol R."/>
            <person name="Nusbaum C."/>
            <person name="Birren B."/>
            <person name="Berg H.C."/>
            <person name="Church G.M."/>
        </authorList>
    </citation>
    <scope>NUCLEOTIDE SEQUENCE [LARGE SCALE GENOMIC DNA]</scope>
    <source>
        <strain evidence="3">ATCC 43663 / 163K / NCTC 11711</strain>
    </source>
</reference>
<feature type="transmembrane region" description="Helical" evidence="1">
    <location>
        <begin position="130"/>
        <end position="158"/>
    </location>
</feature>
<dbReference type="HOGENOM" id="CLU_955868_0_0_14"/>
<keyword evidence="1" id="KW-0812">Transmembrane</keyword>